<comment type="caution">
    <text evidence="1">The sequence shown here is derived from an EMBL/GenBank/DDBJ whole genome shotgun (WGS) entry which is preliminary data.</text>
</comment>
<proteinExistence type="predicted"/>
<dbReference type="OrthoDB" id="665518at2"/>
<name>A0A5C6AMS0_9BACT</name>
<protein>
    <submittedName>
        <fullName evidence="1">Uncharacterized protein</fullName>
    </submittedName>
</protein>
<evidence type="ECO:0000313" key="1">
    <source>
        <dbReference type="EMBL" id="TWU00798.1"/>
    </source>
</evidence>
<reference evidence="1 2" key="1">
    <citation type="submission" date="2019-02" db="EMBL/GenBank/DDBJ databases">
        <title>Deep-cultivation of Planctomycetes and their phenomic and genomic characterization uncovers novel biology.</title>
        <authorList>
            <person name="Wiegand S."/>
            <person name="Jogler M."/>
            <person name="Boedeker C."/>
            <person name="Pinto D."/>
            <person name="Vollmers J."/>
            <person name="Rivas-Marin E."/>
            <person name="Kohn T."/>
            <person name="Peeters S.H."/>
            <person name="Heuer A."/>
            <person name="Rast P."/>
            <person name="Oberbeckmann S."/>
            <person name="Bunk B."/>
            <person name="Jeske O."/>
            <person name="Meyerdierks A."/>
            <person name="Storesund J.E."/>
            <person name="Kallscheuer N."/>
            <person name="Luecker S."/>
            <person name="Lage O.M."/>
            <person name="Pohl T."/>
            <person name="Merkel B.J."/>
            <person name="Hornburger P."/>
            <person name="Mueller R.-W."/>
            <person name="Bruemmer F."/>
            <person name="Labrenz M."/>
            <person name="Spormann A.M."/>
            <person name="Op Den Camp H."/>
            <person name="Overmann J."/>
            <person name="Amann R."/>
            <person name="Jetten M.S.M."/>
            <person name="Mascher T."/>
            <person name="Medema M.H."/>
            <person name="Devos D.P."/>
            <person name="Kaster A.-K."/>
            <person name="Ovreas L."/>
            <person name="Rohde M."/>
            <person name="Galperin M.Y."/>
            <person name="Jogler C."/>
        </authorList>
    </citation>
    <scope>NUCLEOTIDE SEQUENCE [LARGE SCALE GENOMIC DNA]</scope>
    <source>
        <strain evidence="1 2">Pla52n</strain>
    </source>
</reference>
<keyword evidence="2" id="KW-1185">Reference proteome</keyword>
<dbReference type="RefSeq" id="WP_146521356.1">
    <property type="nucleotide sequence ID" value="NZ_CP151726.1"/>
</dbReference>
<evidence type="ECO:0000313" key="2">
    <source>
        <dbReference type="Proteomes" id="UP000320176"/>
    </source>
</evidence>
<sequence>MESFFEAFPDLRSTEMRVLFFVDPDNMRPPDRLHDQQFLIQEFYCVDPECDCQRVVLKVIELKDPQNPTFDELATINYSWDPDDVMGKMLGMGNPFLDPLHYQAEDAEQLLDLVHETCLSDPVFIERLQRHRRMLREHVGDSPDYSSPYAGIATKTKTKTGIIMPTLTPNQRKKRRQLLNKRTKRAK</sequence>
<organism evidence="1 2">
    <name type="scientific">Stieleria varia</name>
    <dbReference type="NCBI Taxonomy" id="2528005"/>
    <lineage>
        <taxon>Bacteria</taxon>
        <taxon>Pseudomonadati</taxon>
        <taxon>Planctomycetota</taxon>
        <taxon>Planctomycetia</taxon>
        <taxon>Pirellulales</taxon>
        <taxon>Pirellulaceae</taxon>
        <taxon>Stieleria</taxon>
    </lineage>
</organism>
<gene>
    <name evidence="1" type="ORF">Pla52n_41670</name>
</gene>
<dbReference type="EMBL" id="SJPN01000005">
    <property type="protein sequence ID" value="TWU00798.1"/>
    <property type="molecule type" value="Genomic_DNA"/>
</dbReference>
<accession>A0A5C6AMS0</accession>
<dbReference type="AlphaFoldDB" id="A0A5C6AMS0"/>
<dbReference type="Proteomes" id="UP000320176">
    <property type="component" value="Unassembled WGS sequence"/>
</dbReference>